<evidence type="ECO:0000256" key="1">
    <source>
        <dbReference type="ARBA" id="ARBA00004442"/>
    </source>
</evidence>
<gene>
    <name evidence="9" type="ORF">EZS26_000158</name>
</gene>
<dbReference type="InterPro" id="IPR014941">
    <property type="entry name" value="FimB/Mfa2/Mfa3"/>
</dbReference>
<protein>
    <recommendedName>
        <fullName evidence="11">FimB/Mfa2 family fimbrial subunit</fullName>
    </recommendedName>
</protein>
<feature type="chain" id="PRO_5024294036" description="FimB/Mfa2 family fimbrial subunit" evidence="8">
    <location>
        <begin position="26"/>
        <end position="315"/>
    </location>
</feature>
<organism evidence="9 10">
    <name type="scientific">Candidatus Ordinivivax streblomastigis</name>
    <dbReference type="NCBI Taxonomy" id="2540710"/>
    <lineage>
        <taxon>Bacteria</taxon>
        <taxon>Pseudomonadati</taxon>
        <taxon>Bacteroidota</taxon>
        <taxon>Bacteroidia</taxon>
        <taxon>Bacteroidales</taxon>
        <taxon>Candidatus Ordinivivax</taxon>
    </lineage>
</organism>
<keyword evidence="4" id="KW-0472">Membrane</keyword>
<comment type="subcellular location">
    <subcellularLocation>
        <location evidence="1">Cell outer membrane</location>
    </subcellularLocation>
</comment>
<dbReference type="Gene3D" id="2.60.40.2100">
    <property type="match status" value="1"/>
</dbReference>
<dbReference type="Pfam" id="PF08842">
    <property type="entry name" value="Mfa2"/>
    <property type="match status" value="1"/>
</dbReference>
<evidence type="ECO:0000313" key="10">
    <source>
        <dbReference type="Proteomes" id="UP000324575"/>
    </source>
</evidence>
<keyword evidence="7" id="KW-0449">Lipoprotein</keyword>
<evidence type="ECO:0000256" key="8">
    <source>
        <dbReference type="SAM" id="SignalP"/>
    </source>
</evidence>
<evidence type="ECO:0008006" key="11">
    <source>
        <dbReference type="Google" id="ProtNLM"/>
    </source>
</evidence>
<comment type="caution">
    <text evidence="9">The sequence shown here is derived from an EMBL/GenBank/DDBJ whole genome shotgun (WGS) entry which is preliminary data.</text>
</comment>
<reference evidence="9 10" key="1">
    <citation type="submission" date="2019-03" db="EMBL/GenBank/DDBJ databases">
        <title>Single cell metagenomics reveals metabolic interactions within the superorganism composed of flagellate Streblomastix strix and complex community of Bacteroidetes bacteria on its surface.</title>
        <authorList>
            <person name="Treitli S.C."/>
            <person name="Kolisko M."/>
            <person name="Husnik F."/>
            <person name="Keeling P."/>
            <person name="Hampl V."/>
        </authorList>
    </citation>
    <scope>NUCLEOTIDE SEQUENCE [LARGE SCALE GENOMIC DNA]</scope>
    <source>
        <strain evidence="9">St1</strain>
    </source>
</reference>
<dbReference type="GO" id="GO:0009279">
    <property type="term" value="C:cell outer membrane"/>
    <property type="evidence" value="ECO:0007669"/>
    <property type="project" value="UniProtKB-SubCell"/>
</dbReference>
<sequence length="315" mass="35537">MKTMMIRIHKILCTVICICFFSSCIQEDLPLCPPDLRIQFTYDNKDDISLFQLNAVKQAVLFVFNEQDSLVVSRTMNLQYNKYIATGLHLDSAKYRFVVWAFNPDTLYSIDPAEPQPGLNKADFRFLINRPSGGVFLSDDADVLPPCLFGTDTATIQGIANEQIKIPLELNKNRLKITVTGLQPTDEKYDFTIEDDKGKYTFDNGFERTNPFFYKKIAVPFTTVKSGGKDVSYLEAILDVLKLNETGAMNLKITSGKGITIYDEDLIALIKNNIIDAVDFKTTHYYDIVIDLSGEAVIVTVNGWTNQNETVELSD</sequence>
<accession>A0A5M8P508</accession>
<evidence type="ECO:0000256" key="4">
    <source>
        <dbReference type="ARBA" id="ARBA00023136"/>
    </source>
</evidence>
<evidence type="ECO:0000313" key="9">
    <source>
        <dbReference type="EMBL" id="KAA6303607.1"/>
    </source>
</evidence>
<evidence type="ECO:0000256" key="7">
    <source>
        <dbReference type="ARBA" id="ARBA00023288"/>
    </source>
</evidence>
<proteinExistence type="inferred from homology"/>
<dbReference type="AlphaFoldDB" id="A0A5M8P508"/>
<dbReference type="Gene3D" id="2.60.40.2090">
    <property type="match status" value="1"/>
</dbReference>
<evidence type="ECO:0000256" key="3">
    <source>
        <dbReference type="ARBA" id="ARBA00022729"/>
    </source>
</evidence>
<dbReference type="Proteomes" id="UP000324575">
    <property type="component" value="Unassembled WGS sequence"/>
</dbReference>
<evidence type="ECO:0000256" key="2">
    <source>
        <dbReference type="ARBA" id="ARBA00007248"/>
    </source>
</evidence>
<dbReference type="EMBL" id="SNRX01000001">
    <property type="protein sequence ID" value="KAA6303607.1"/>
    <property type="molecule type" value="Genomic_DNA"/>
</dbReference>
<feature type="signal peptide" evidence="8">
    <location>
        <begin position="1"/>
        <end position="25"/>
    </location>
</feature>
<comment type="similarity">
    <text evidence="2">Belongs to the bacteroidetes fimbrillin superfamily. FimB/Mfa2 family.</text>
</comment>
<evidence type="ECO:0000256" key="6">
    <source>
        <dbReference type="ARBA" id="ARBA00023237"/>
    </source>
</evidence>
<dbReference type="PROSITE" id="PS51257">
    <property type="entry name" value="PROKAR_LIPOPROTEIN"/>
    <property type="match status" value="1"/>
</dbReference>
<keyword evidence="5" id="KW-0564">Palmitate</keyword>
<evidence type="ECO:0000256" key="5">
    <source>
        <dbReference type="ARBA" id="ARBA00023139"/>
    </source>
</evidence>
<name>A0A5M8P508_9BACT</name>
<keyword evidence="3 8" id="KW-0732">Signal</keyword>
<keyword evidence="6" id="KW-0998">Cell outer membrane</keyword>